<dbReference type="GO" id="GO:0000976">
    <property type="term" value="F:transcription cis-regulatory region binding"/>
    <property type="evidence" value="ECO:0007669"/>
    <property type="project" value="TreeGrafter"/>
</dbReference>
<dbReference type="Pfam" id="PF00440">
    <property type="entry name" value="TetR_N"/>
    <property type="match status" value="1"/>
</dbReference>
<dbReference type="OrthoDB" id="7056813at2"/>
<keyword evidence="1" id="KW-0805">Transcription regulation</keyword>
<dbReference type="InterPro" id="IPR009057">
    <property type="entry name" value="Homeodomain-like_sf"/>
</dbReference>
<dbReference type="InterPro" id="IPR025996">
    <property type="entry name" value="MT1864/Rv1816-like_C"/>
</dbReference>
<feature type="DNA-binding region" description="H-T-H motif" evidence="4">
    <location>
        <begin position="46"/>
        <end position="65"/>
    </location>
</feature>
<dbReference type="InterPro" id="IPR036271">
    <property type="entry name" value="Tet_transcr_reg_TetR-rel_C_sf"/>
</dbReference>
<name>A0A1I4DUS9_9PROT</name>
<proteinExistence type="predicted"/>
<dbReference type="RefSeq" id="WP_092962279.1">
    <property type="nucleotide sequence ID" value="NZ_FOSQ01000012.1"/>
</dbReference>
<keyword evidence="3" id="KW-0804">Transcription</keyword>
<dbReference type="EMBL" id="FOSQ01000012">
    <property type="protein sequence ID" value="SFK95681.1"/>
    <property type="molecule type" value="Genomic_DNA"/>
</dbReference>
<dbReference type="Gene3D" id="1.10.357.10">
    <property type="entry name" value="Tetracycline Repressor, domain 2"/>
    <property type="match status" value="1"/>
</dbReference>
<keyword evidence="2 4" id="KW-0238">DNA-binding</keyword>
<dbReference type="InterPro" id="IPR050109">
    <property type="entry name" value="HTH-type_TetR-like_transc_reg"/>
</dbReference>
<evidence type="ECO:0000256" key="2">
    <source>
        <dbReference type="ARBA" id="ARBA00023125"/>
    </source>
</evidence>
<evidence type="ECO:0000313" key="6">
    <source>
        <dbReference type="EMBL" id="SFK95681.1"/>
    </source>
</evidence>
<dbReference type="PANTHER" id="PTHR30055:SF220">
    <property type="entry name" value="TETR-FAMILY REGULATORY PROTEIN"/>
    <property type="match status" value="1"/>
</dbReference>
<evidence type="ECO:0000256" key="4">
    <source>
        <dbReference type="PROSITE-ProRule" id="PRU00335"/>
    </source>
</evidence>
<dbReference type="SUPFAM" id="SSF48498">
    <property type="entry name" value="Tetracyclin repressor-like, C-terminal domain"/>
    <property type="match status" value="1"/>
</dbReference>
<protein>
    <submittedName>
        <fullName evidence="6">Transcriptional regulator, TetR family</fullName>
    </submittedName>
</protein>
<evidence type="ECO:0000256" key="1">
    <source>
        <dbReference type="ARBA" id="ARBA00023015"/>
    </source>
</evidence>
<organism evidence="6 7">
    <name type="scientific">Falsiroseomonas stagni DSM 19981</name>
    <dbReference type="NCBI Taxonomy" id="1123062"/>
    <lineage>
        <taxon>Bacteria</taxon>
        <taxon>Pseudomonadati</taxon>
        <taxon>Pseudomonadota</taxon>
        <taxon>Alphaproteobacteria</taxon>
        <taxon>Acetobacterales</taxon>
        <taxon>Roseomonadaceae</taxon>
        <taxon>Falsiroseomonas</taxon>
    </lineage>
</organism>
<gene>
    <name evidence="6" type="ORF">SAMN02745775_11214</name>
</gene>
<dbReference type="GO" id="GO:0003700">
    <property type="term" value="F:DNA-binding transcription factor activity"/>
    <property type="evidence" value="ECO:0007669"/>
    <property type="project" value="TreeGrafter"/>
</dbReference>
<dbReference type="PROSITE" id="PS50977">
    <property type="entry name" value="HTH_TETR_2"/>
    <property type="match status" value="1"/>
</dbReference>
<sequence>MSTNNTLPGAESDLAARRGYHHGNLKESLLEAARRLVAERGPNGFTLAEAARLAGVSPSAPYRHFKDKEALLSELAQRGYAEFGARMRAAGQEGGLAAMGPTYLRFAREEPGYYSAMFAWRLPKEGEMDTSNSFTALVTAISRAVPDGGGRDHARLLGLQVWAMSHGVAGLERAGWPHPSSGVPTPEKVLGMAVEALIRSR</sequence>
<dbReference type="AlphaFoldDB" id="A0A1I4DUS9"/>
<dbReference type="SUPFAM" id="SSF46689">
    <property type="entry name" value="Homeodomain-like"/>
    <property type="match status" value="1"/>
</dbReference>
<dbReference type="InterPro" id="IPR001647">
    <property type="entry name" value="HTH_TetR"/>
</dbReference>
<reference evidence="6 7" key="1">
    <citation type="submission" date="2016-10" db="EMBL/GenBank/DDBJ databases">
        <authorList>
            <person name="de Groot N.N."/>
        </authorList>
    </citation>
    <scope>NUCLEOTIDE SEQUENCE [LARGE SCALE GENOMIC DNA]</scope>
    <source>
        <strain evidence="6 7">DSM 19981</strain>
    </source>
</reference>
<dbReference type="PRINTS" id="PR00455">
    <property type="entry name" value="HTHTETR"/>
</dbReference>
<evidence type="ECO:0000313" key="7">
    <source>
        <dbReference type="Proteomes" id="UP000199473"/>
    </source>
</evidence>
<dbReference type="Pfam" id="PF13305">
    <property type="entry name" value="TetR_C_33"/>
    <property type="match status" value="1"/>
</dbReference>
<keyword evidence="7" id="KW-1185">Reference proteome</keyword>
<dbReference type="PANTHER" id="PTHR30055">
    <property type="entry name" value="HTH-TYPE TRANSCRIPTIONAL REGULATOR RUTR"/>
    <property type="match status" value="1"/>
</dbReference>
<feature type="domain" description="HTH tetR-type" evidence="5">
    <location>
        <begin position="23"/>
        <end position="83"/>
    </location>
</feature>
<evidence type="ECO:0000259" key="5">
    <source>
        <dbReference type="PROSITE" id="PS50977"/>
    </source>
</evidence>
<accession>A0A1I4DUS9</accession>
<dbReference type="Proteomes" id="UP000199473">
    <property type="component" value="Unassembled WGS sequence"/>
</dbReference>
<evidence type="ECO:0000256" key="3">
    <source>
        <dbReference type="ARBA" id="ARBA00023163"/>
    </source>
</evidence>
<dbReference type="STRING" id="1123062.SAMN02745775_11214"/>